<dbReference type="Pfam" id="PF03235">
    <property type="entry name" value="GmrSD_N"/>
    <property type="match status" value="1"/>
</dbReference>
<dbReference type="PANTHER" id="PTHR35149:SF2">
    <property type="entry name" value="DUF262 DOMAIN-CONTAINING PROTEIN"/>
    <property type="match status" value="1"/>
</dbReference>
<organism evidence="2 3">
    <name type="scientific">Ornithinibacillus massiliensis</name>
    <dbReference type="NCBI Taxonomy" id="1944633"/>
    <lineage>
        <taxon>Bacteria</taxon>
        <taxon>Bacillati</taxon>
        <taxon>Bacillota</taxon>
        <taxon>Bacilli</taxon>
        <taxon>Bacillales</taxon>
        <taxon>Bacillaceae</taxon>
        <taxon>Ornithinibacillus</taxon>
    </lineage>
</organism>
<dbReference type="PANTHER" id="PTHR35149">
    <property type="entry name" value="SLL5132 PROTEIN"/>
    <property type="match status" value="1"/>
</dbReference>
<evidence type="ECO:0000259" key="1">
    <source>
        <dbReference type="PROSITE" id="PS50819"/>
    </source>
</evidence>
<evidence type="ECO:0000313" key="3">
    <source>
        <dbReference type="Proteomes" id="UP000681870"/>
    </source>
</evidence>
<dbReference type="InterPro" id="IPR004042">
    <property type="entry name" value="Intein_endonuc_central"/>
</dbReference>
<reference evidence="2 3" key="1">
    <citation type="submission" date="2021-05" db="EMBL/GenBank/DDBJ databases">
        <title>Ornithinibacillus massiliensis sp. nov.</title>
        <authorList>
            <person name="Iwaza R."/>
            <person name="Lagier J.-C."/>
            <person name="Raoult D."/>
        </authorList>
    </citation>
    <scope>NUCLEOTIDE SEQUENCE [LARGE SCALE GENOMIC DNA]</scope>
    <source>
        <strain evidence="2 3">Marseille-P3601</strain>
    </source>
</reference>
<feature type="domain" description="DOD-type homing endonuclease" evidence="1">
    <location>
        <begin position="108"/>
        <end position="178"/>
    </location>
</feature>
<dbReference type="Pfam" id="PF07510">
    <property type="entry name" value="GmrSD_C"/>
    <property type="match status" value="1"/>
</dbReference>
<sequence length="562" mass="66217">MTTSLLAKEYPIDKIFSNDYAFSIPNVQRPYSWTEENTEVLLDDLLEFIDNSSTNNINEMNPYFLGSVVLIKEDGPDSQVLDGQQRLTTLTILLAVLKHLLPEKANEIKGFLYEEGNSLRGTPDRFRLTLRDRDAEFFREYIQADGGIDKLSSEVKVENDSQQQIVKNTLLLIKRLSNISQEERTQLATFIIMKCYLVVVSTPDFDSAYRIFSVLNDRGLDLSHSDILKAEIIGKLPKKEQDKYNDMWENAEEYLGRETFNELFSHIRMIYRKYKLRSTIIKEFRDYVKPSEKPKEFIESKLVPFSNALKYILEMNYKSANFAEEINNQFFWLLKVDNSDWVPAAILYLSRNENEPKKLLNFFTNLERLAMGMMILRYNINQRIERYRNLLIEIEDDKNLFIYESSLQLTIEEKRLIVKQLDGDLYQMKKVRVPVLLKLDSLLSDGQASYNYERITVEHVLSQNPQEKSQWTVWFPNQETRDDYVHKIGNLVLLSRQKNSQAKNYEFDKKKEKYFSSKKGVSSFVLTSQVLNEKEWTEDTLKQRQDKLLSKLIEHWRLSHES</sequence>
<dbReference type="InterPro" id="IPR004919">
    <property type="entry name" value="GmrSD_N"/>
</dbReference>
<dbReference type="InterPro" id="IPR011089">
    <property type="entry name" value="GmrSD_C"/>
</dbReference>
<dbReference type="PROSITE" id="PS50819">
    <property type="entry name" value="INTEIN_ENDONUCLEASE"/>
    <property type="match status" value="1"/>
</dbReference>
<dbReference type="RefSeq" id="WP_211740849.1">
    <property type="nucleotide sequence ID" value="NZ_JAGXBY010000001.1"/>
</dbReference>
<proteinExistence type="predicted"/>
<name>A0ABS5M8V2_9BACI</name>
<keyword evidence="3" id="KW-1185">Reference proteome</keyword>
<dbReference type="Proteomes" id="UP000681870">
    <property type="component" value="Unassembled WGS sequence"/>
</dbReference>
<protein>
    <submittedName>
        <fullName evidence="2">DUF262 domain-containing protein</fullName>
    </submittedName>
</protein>
<dbReference type="EMBL" id="JAGXBY010000001">
    <property type="protein sequence ID" value="MBS3678749.1"/>
    <property type="molecule type" value="Genomic_DNA"/>
</dbReference>
<gene>
    <name evidence="2" type="ORF">KGF86_00820</name>
</gene>
<evidence type="ECO:0000313" key="2">
    <source>
        <dbReference type="EMBL" id="MBS3678749.1"/>
    </source>
</evidence>
<accession>A0ABS5M8V2</accession>
<comment type="caution">
    <text evidence="2">The sequence shown here is derived from an EMBL/GenBank/DDBJ whole genome shotgun (WGS) entry which is preliminary data.</text>
</comment>